<proteinExistence type="predicted"/>
<dbReference type="eggNOG" id="COG0619">
    <property type="taxonomic scope" value="Bacteria"/>
</dbReference>
<dbReference type="AlphaFoldDB" id="K6VSX3"/>
<name>K6VSX3_9MICO</name>
<reference evidence="6 7" key="1">
    <citation type="submission" date="2012-08" db="EMBL/GenBank/DDBJ databases">
        <title>Whole genome shotgun sequence of Austwickia chelonae NBRC 105200.</title>
        <authorList>
            <person name="Yoshida I."/>
            <person name="Hosoyama A."/>
            <person name="Tsuchikane K."/>
            <person name="Katsumata H."/>
            <person name="Ando Y."/>
            <person name="Ohji S."/>
            <person name="Hamada M."/>
            <person name="Tamura T."/>
            <person name="Yamazoe A."/>
            <person name="Yamazaki S."/>
            <person name="Fujita N."/>
        </authorList>
    </citation>
    <scope>NUCLEOTIDE SEQUENCE [LARGE SCALE GENOMIC DNA]</scope>
    <source>
        <strain evidence="6 7">NBRC 105200</strain>
    </source>
</reference>
<keyword evidence="4 5" id="KW-0472">Membrane</keyword>
<feature type="transmembrane region" description="Helical" evidence="5">
    <location>
        <begin position="89"/>
        <end position="107"/>
    </location>
</feature>
<dbReference type="Pfam" id="PF02361">
    <property type="entry name" value="CbiQ"/>
    <property type="match status" value="1"/>
</dbReference>
<feature type="transmembrane region" description="Helical" evidence="5">
    <location>
        <begin position="6"/>
        <end position="28"/>
    </location>
</feature>
<dbReference type="STRING" id="100225.SAMN05421595_2712"/>
<comment type="subcellular location">
    <subcellularLocation>
        <location evidence="1">Membrane</location>
        <topology evidence="1">Multi-pass membrane protein</topology>
    </subcellularLocation>
</comment>
<evidence type="ECO:0000313" key="7">
    <source>
        <dbReference type="Proteomes" id="UP000008495"/>
    </source>
</evidence>
<dbReference type="GO" id="GO:0005886">
    <property type="term" value="C:plasma membrane"/>
    <property type="evidence" value="ECO:0007669"/>
    <property type="project" value="UniProtKB-ARBA"/>
</dbReference>
<sequence>MNPWGLLARCGPLSLVGASFVLIAGVPFMDGIREAAVCAGLCALTVAVVVGRTGFPLWRLFPAALAVVSIIWSNWLLSAEHALAPAVVAGLRVAYFVVPGIVFASYLDPFTVGDHLGQRLRMPPRPVLACVAALQRFDDLGTEWADAERVRRVRGLAPGRSLAARIRHYIALVFALFVEAIRKAGRMTIAMEARGYSAPVLTGRPRTWAEPAPWTAADSTLMAIAVVLALAPVGPGLFW</sequence>
<evidence type="ECO:0000256" key="2">
    <source>
        <dbReference type="ARBA" id="ARBA00022692"/>
    </source>
</evidence>
<evidence type="ECO:0000256" key="1">
    <source>
        <dbReference type="ARBA" id="ARBA00004141"/>
    </source>
</evidence>
<dbReference type="EMBL" id="BAGZ01000009">
    <property type="protein sequence ID" value="GAB78445.1"/>
    <property type="molecule type" value="Genomic_DNA"/>
</dbReference>
<protein>
    <recommendedName>
        <fullName evidence="8">ABC transporter permease protein</fullName>
    </recommendedName>
</protein>
<evidence type="ECO:0000256" key="4">
    <source>
        <dbReference type="ARBA" id="ARBA00023136"/>
    </source>
</evidence>
<dbReference type="InterPro" id="IPR003339">
    <property type="entry name" value="ABC/ECF_trnsptr_transmembrane"/>
</dbReference>
<evidence type="ECO:0008006" key="8">
    <source>
        <dbReference type="Google" id="ProtNLM"/>
    </source>
</evidence>
<dbReference type="Proteomes" id="UP000008495">
    <property type="component" value="Unassembled WGS sequence"/>
</dbReference>
<feature type="transmembrane region" description="Helical" evidence="5">
    <location>
        <begin position="35"/>
        <end position="51"/>
    </location>
</feature>
<keyword evidence="7" id="KW-1185">Reference proteome</keyword>
<keyword evidence="2 5" id="KW-0812">Transmembrane</keyword>
<dbReference type="RefSeq" id="WP_006503200.1">
    <property type="nucleotide sequence ID" value="NZ_BAGZ01000009.1"/>
</dbReference>
<dbReference type="CDD" id="cd16914">
    <property type="entry name" value="EcfT"/>
    <property type="match status" value="1"/>
</dbReference>
<evidence type="ECO:0000256" key="3">
    <source>
        <dbReference type="ARBA" id="ARBA00022989"/>
    </source>
</evidence>
<keyword evidence="3 5" id="KW-1133">Transmembrane helix</keyword>
<comment type="caution">
    <text evidence="6">The sequence shown here is derived from an EMBL/GenBank/DDBJ whole genome shotgun (WGS) entry which is preliminary data.</text>
</comment>
<accession>K6VSX3</accession>
<evidence type="ECO:0000313" key="6">
    <source>
        <dbReference type="EMBL" id="GAB78445.1"/>
    </source>
</evidence>
<organism evidence="6 7">
    <name type="scientific">Austwickia chelonae NBRC 105200</name>
    <dbReference type="NCBI Taxonomy" id="1184607"/>
    <lineage>
        <taxon>Bacteria</taxon>
        <taxon>Bacillati</taxon>
        <taxon>Actinomycetota</taxon>
        <taxon>Actinomycetes</taxon>
        <taxon>Micrococcales</taxon>
        <taxon>Dermatophilaceae</taxon>
        <taxon>Austwickia</taxon>
    </lineage>
</organism>
<evidence type="ECO:0000256" key="5">
    <source>
        <dbReference type="SAM" id="Phobius"/>
    </source>
</evidence>
<feature type="transmembrane region" description="Helical" evidence="5">
    <location>
        <begin position="57"/>
        <end position="77"/>
    </location>
</feature>
<gene>
    <name evidence="6" type="ORF">AUCHE_09_00510</name>
</gene>